<dbReference type="Gene3D" id="3.30.1220.10">
    <property type="entry name" value="CobW-like, C-terminal domain"/>
    <property type="match status" value="1"/>
</dbReference>
<feature type="domain" description="CobW C-terminal" evidence="6">
    <location>
        <begin position="266"/>
        <end position="382"/>
    </location>
</feature>
<dbReference type="Pfam" id="PF07683">
    <property type="entry name" value="CobW_C"/>
    <property type="match status" value="1"/>
</dbReference>
<dbReference type="InterPro" id="IPR011629">
    <property type="entry name" value="CobW-like_C"/>
</dbReference>
<dbReference type="PANTHER" id="PTHR43603:SF1">
    <property type="entry name" value="ZINC-REGULATED GTPASE METALLOPROTEIN ACTIVATOR 1"/>
    <property type="match status" value="1"/>
</dbReference>
<comment type="similarity">
    <text evidence="4">Belongs to the SIMIBI class G3E GTPase family. ZNG1 subfamily.</text>
</comment>
<accession>A0A6V8L5X7</accession>
<reference evidence="7 8" key="2">
    <citation type="submission" date="2020-03" db="EMBL/GenBank/DDBJ databases">
        <authorList>
            <person name="Ichikawa N."/>
            <person name="Kimura A."/>
            <person name="Kitahashi Y."/>
            <person name="Uohara A."/>
        </authorList>
    </citation>
    <scope>NUCLEOTIDE SEQUENCE [LARGE SCALE GENOMIC DNA]</scope>
    <source>
        <strain evidence="7 8">NBRC 108638</strain>
    </source>
</reference>
<dbReference type="InterPro" id="IPR003495">
    <property type="entry name" value="CobW/HypB/UreG_nucleotide-bd"/>
</dbReference>
<dbReference type="AlphaFoldDB" id="A0A6V8L5X7"/>
<name>A0A6V8L5X7_9ACTN</name>
<evidence type="ECO:0000256" key="1">
    <source>
        <dbReference type="ARBA" id="ARBA00022741"/>
    </source>
</evidence>
<dbReference type="Gene3D" id="3.40.50.300">
    <property type="entry name" value="P-loop containing nucleotide triphosphate hydrolases"/>
    <property type="match status" value="1"/>
</dbReference>
<dbReference type="Pfam" id="PF02492">
    <property type="entry name" value="cobW"/>
    <property type="match status" value="1"/>
</dbReference>
<reference evidence="7 8" key="1">
    <citation type="submission" date="2020-03" db="EMBL/GenBank/DDBJ databases">
        <title>Whole genome shotgun sequence of Phytohabitans rumicis NBRC 108638.</title>
        <authorList>
            <person name="Komaki H."/>
            <person name="Tamura T."/>
        </authorList>
    </citation>
    <scope>NUCLEOTIDE SEQUENCE [LARGE SCALE GENOMIC DNA]</scope>
    <source>
        <strain evidence="7 8">NBRC 108638</strain>
    </source>
</reference>
<keyword evidence="8" id="KW-1185">Reference proteome</keyword>
<dbReference type="GO" id="GO:0000166">
    <property type="term" value="F:nucleotide binding"/>
    <property type="evidence" value="ECO:0007669"/>
    <property type="project" value="UniProtKB-KW"/>
</dbReference>
<sequence length="409" mass="44230">MTIVFNKEEGRFMSQPAVTVLSGFWPDITFAAARALLAADPSLLLVRHDLAGVRDGVVHRVVRTGSGVLEDERVDLVHGCVSCTLREDVLPTLVRLARAHPDRDLLLVLPEAVEPQSLAAACAYCLVDGAPVTAAVRFDSYVTVVDAARVLDGLSCSEELAHRGLHAADDDRRAVADVIARQIEYADTVVRWGQSTEDDQCLAVLLDRMAPWAAHLAVGGSIVDGTDLAERLRHTGRHRPDTPAVLARGIEGYAVGVHEPAADSGVVSAVFRARRPFHAVRLHRALGRITAGVLRSRGHLWLATEPETVVAWESSGAGLSVGTLGPWLAALPDARWDEASDLRKLAAAMEWDPYYGDRHSHLVFIGLDLEAAELHRLLSACLLTDAELSAGEEHWRQWANPFDGVALGA</sequence>
<dbReference type="SUPFAM" id="SSF90002">
    <property type="entry name" value="Hypothetical protein YjiA, C-terminal domain"/>
    <property type="match status" value="1"/>
</dbReference>
<evidence type="ECO:0000256" key="5">
    <source>
        <dbReference type="ARBA" id="ARBA00049117"/>
    </source>
</evidence>
<keyword evidence="3" id="KW-0143">Chaperone</keyword>
<dbReference type="PANTHER" id="PTHR43603">
    <property type="entry name" value="COBW DOMAIN-CONTAINING PROTEIN DDB_G0274527"/>
    <property type="match status" value="1"/>
</dbReference>
<evidence type="ECO:0000256" key="2">
    <source>
        <dbReference type="ARBA" id="ARBA00022801"/>
    </source>
</evidence>
<evidence type="ECO:0000259" key="6">
    <source>
        <dbReference type="SMART" id="SM00833"/>
    </source>
</evidence>
<dbReference type="InterPro" id="IPR027417">
    <property type="entry name" value="P-loop_NTPase"/>
</dbReference>
<keyword evidence="2" id="KW-0378">Hydrolase</keyword>
<dbReference type="InterPro" id="IPR036627">
    <property type="entry name" value="CobW-likC_sf"/>
</dbReference>
<dbReference type="InterPro" id="IPR051927">
    <property type="entry name" value="Zn_Chap_cDPG_Synth"/>
</dbReference>
<comment type="catalytic activity">
    <reaction evidence="5">
        <text>GTP + H2O = GDP + phosphate + H(+)</text>
        <dbReference type="Rhea" id="RHEA:19669"/>
        <dbReference type="ChEBI" id="CHEBI:15377"/>
        <dbReference type="ChEBI" id="CHEBI:15378"/>
        <dbReference type="ChEBI" id="CHEBI:37565"/>
        <dbReference type="ChEBI" id="CHEBI:43474"/>
        <dbReference type="ChEBI" id="CHEBI:58189"/>
    </reaction>
    <physiologicalReaction direction="left-to-right" evidence="5">
        <dbReference type="Rhea" id="RHEA:19670"/>
    </physiologicalReaction>
</comment>
<evidence type="ECO:0000313" key="7">
    <source>
        <dbReference type="EMBL" id="GFJ89437.1"/>
    </source>
</evidence>
<dbReference type="SMART" id="SM00833">
    <property type="entry name" value="CobW_C"/>
    <property type="match status" value="1"/>
</dbReference>
<proteinExistence type="inferred from homology"/>
<evidence type="ECO:0000313" key="8">
    <source>
        <dbReference type="Proteomes" id="UP000482960"/>
    </source>
</evidence>
<dbReference type="Proteomes" id="UP000482960">
    <property type="component" value="Unassembled WGS sequence"/>
</dbReference>
<dbReference type="GO" id="GO:0016787">
    <property type="term" value="F:hydrolase activity"/>
    <property type="evidence" value="ECO:0007669"/>
    <property type="project" value="UniProtKB-KW"/>
</dbReference>
<evidence type="ECO:0000256" key="3">
    <source>
        <dbReference type="ARBA" id="ARBA00023186"/>
    </source>
</evidence>
<keyword evidence="1" id="KW-0547">Nucleotide-binding</keyword>
<evidence type="ECO:0000256" key="4">
    <source>
        <dbReference type="ARBA" id="ARBA00034320"/>
    </source>
</evidence>
<organism evidence="7 8">
    <name type="scientific">Phytohabitans rumicis</name>
    <dbReference type="NCBI Taxonomy" id="1076125"/>
    <lineage>
        <taxon>Bacteria</taxon>
        <taxon>Bacillati</taxon>
        <taxon>Actinomycetota</taxon>
        <taxon>Actinomycetes</taxon>
        <taxon>Micromonosporales</taxon>
        <taxon>Micromonosporaceae</taxon>
    </lineage>
</organism>
<comment type="caution">
    <text evidence="7">The sequence shown here is derived from an EMBL/GenBank/DDBJ whole genome shotgun (WGS) entry which is preliminary data.</text>
</comment>
<dbReference type="EMBL" id="BLPG01000001">
    <property type="protein sequence ID" value="GFJ89437.1"/>
    <property type="molecule type" value="Genomic_DNA"/>
</dbReference>
<gene>
    <name evidence="7" type="ORF">Prum_030790</name>
</gene>
<protein>
    <submittedName>
        <fullName evidence="7">Cobalamin biosynthesis protein CobW</fullName>
    </submittedName>
</protein>